<reference evidence="1" key="1">
    <citation type="submission" date="2020-05" db="EMBL/GenBank/DDBJ databases">
        <authorList>
            <person name="Chiriac C."/>
            <person name="Salcher M."/>
            <person name="Ghai R."/>
            <person name="Kavagutti S V."/>
        </authorList>
    </citation>
    <scope>NUCLEOTIDE SEQUENCE</scope>
</reference>
<dbReference type="EMBL" id="LR798257">
    <property type="protein sequence ID" value="CAB5218275.1"/>
    <property type="molecule type" value="Genomic_DNA"/>
</dbReference>
<gene>
    <name evidence="1" type="ORF">UFOVP204_157</name>
</gene>
<protein>
    <submittedName>
        <fullName evidence="1">Uncharacterized protein</fullName>
    </submittedName>
</protein>
<evidence type="ECO:0000313" key="1">
    <source>
        <dbReference type="EMBL" id="CAB5218275.1"/>
    </source>
</evidence>
<proteinExistence type="predicted"/>
<name>A0A6J7WNP4_9CAUD</name>
<organism evidence="1">
    <name type="scientific">uncultured Caudovirales phage</name>
    <dbReference type="NCBI Taxonomy" id="2100421"/>
    <lineage>
        <taxon>Viruses</taxon>
        <taxon>Duplodnaviria</taxon>
        <taxon>Heunggongvirae</taxon>
        <taxon>Uroviricota</taxon>
        <taxon>Caudoviricetes</taxon>
        <taxon>Peduoviridae</taxon>
        <taxon>Maltschvirus</taxon>
        <taxon>Maltschvirus maltsch</taxon>
    </lineage>
</organism>
<sequence>MSYTYSWEIKSELSPSDFITWELEEDVEDETEDVFVPVSAFDVDEVL</sequence>
<accession>A0A6J7WNP4</accession>